<keyword evidence="1" id="KW-0175">Coiled coil</keyword>
<proteinExistence type="predicted"/>
<dbReference type="EMBL" id="CALNXK010000053">
    <property type="protein sequence ID" value="CAH3133651.1"/>
    <property type="molecule type" value="Genomic_DNA"/>
</dbReference>
<protein>
    <submittedName>
        <fullName evidence="2">Uncharacterized protein</fullName>
    </submittedName>
</protein>
<keyword evidence="3" id="KW-1185">Reference proteome</keyword>
<evidence type="ECO:0000313" key="3">
    <source>
        <dbReference type="Proteomes" id="UP001159405"/>
    </source>
</evidence>
<name>A0ABN8P4M0_9CNID</name>
<comment type="caution">
    <text evidence="2">The sequence shown here is derived from an EMBL/GenBank/DDBJ whole genome shotgun (WGS) entry which is preliminary data.</text>
</comment>
<sequence length="114" mass="13741">MRLAVRLDLLIRLSKKLQELYTETQGMISEAAKCSEDLRRDYYDFAYHGLRAEHFDLVHRVEDLESALQEMSDEERKEYNRLQSYQKDRQRQVETLDKVWGRLFSPVYRPPRTA</sequence>
<gene>
    <name evidence="2" type="ORF">PLOB_00036955</name>
</gene>
<reference evidence="2 3" key="1">
    <citation type="submission" date="2022-05" db="EMBL/GenBank/DDBJ databases">
        <authorList>
            <consortium name="Genoscope - CEA"/>
            <person name="William W."/>
        </authorList>
    </citation>
    <scope>NUCLEOTIDE SEQUENCE [LARGE SCALE GENOMIC DNA]</scope>
</reference>
<accession>A0ABN8P4M0</accession>
<organism evidence="2 3">
    <name type="scientific">Porites lobata</name>
    <dbReference type="NCBI Taxonomy" id="104759"/>
    <lineage>
        <taxon>Eukaryota</taxon>
        <taxon>Metazoa</taxon>
        <taxon>Cnidaria</taxon>
        <taxon>Anthozoa</taxon>
        <taxon>Hexacorallia</taxon>
        <taxon>Scleractinia</taxon>
        <taxon>Fungiina</taxon>
        <taxon>Poritidae</taxon>
        <taxon>Porites</taxon>
    </lineage>
</organism>
<evidence type="ECO:0000256" key="1">
    <source>
        <dbReference type="SAM" id="Coils"/>
    </source>
</evidence>
<evidence type="ECO:0000313" key="2">
    <source>
        <dbReference type="EMBL" id="CAH3133651.1"/>
    </source>
</evidence>
<feature type="coiled-coil region" evidence="1">
    <location>
        <begin position="61"/>
        <end position="88"/>
    </location>
</feature>
<dbReference type="Proteomes" id="UP001159405">
    <property type="component" value="Unassembled WGS sequence"/>
</dbReference>